<dbReference type="Proteomes" id="UP000597444">
    <property type="component" value="Unassembled WGS sequence"/>
</dbReference>
<evidence type="ECO:0000313" key="2">
    <source>
        <dbReference type="EMBL" id="GHO92678.1"/>
    </source>
</evidence>
<feature type="transmembrane region" description="Helical" evidence="1">
    <location>
        <begin position="119"/>
        <end position="141"/>
    </location>
</feature>
<keyword evidence="1" id="KW-0812">Transmembrane</keyword>
<organism evidence="2 3">
    <name type="scientific">Reticulibacter mediterranei</name>
    <dbReference type="NCBI Taxonomy" id="2778369"/>
    <lineage>
        <taxon>Bacteria</taxon>
        <taxon>Bacillati</taxon>
        <taxon>Chloroflexota</taxon>
        <taxon>Ktedonobacteria</taxon>
        <taxon>Ktedonobacterales</taxon>
        <taxon>Reticulibacteraceae</taxon>
        <taxon>Reticulibacter</taxon>
    </lineage>
</organism>
<keyword evidence="3" id="KW-1185">Reference proteome</keyword>
<dbReference type="AlphaFoldDB" id="A0A8J3N1J6"/>
<evidence type="ECO:0000313" key="3">
    <source>
        <dbReference type="Proteomes" id="UP000597444"/>
    </source>
</evidence>
<evidence type="ECO:0008006" key="4">
    <source>
        <dbReference type="Google" id="ProtNLM"/>
    </source>
</evidence>
<proteinExistence type="predicted"/>
<dbReference type="RefSeq" id="WP_220203499.1">
    <property type="nucleotide sequence ID" value="NZ_BNJK01000001.1"/>
</dbReference>
<feature type="transmembrane region" description="Helical" evidence="1">
    <location>
        <begin position="80"/>
        <end position="99"/>
    </location>
</feature>
<comment type="caution">
    <text evidence="2">The sequence shown here is derived from an EMBL/GenBank/DDBJ whole genome shotgun (WGS) entry which is preliminary data.</text>
</comment>
<sequence>MNQDHIKRRLLRLRPWLAAAAIYNLLWGSFTVLFPEALFRVLRMPPPSYLPLWQVVGMFVLVYAPAYGWAARRPSAHGHVILVGMLGKILGPIGFLWALVSSQLPLRFGVVILTNDLVWWPAFLCYLQAVAYLHGGWRAFLLGD</sequence>
<keyword evidence="1" id="KW-0472">Membrane</keyword>
<reference evidence="2" key="1">
    <citation type="submission" date="2020-10" db="EMBL/GenBank/DDBJ databases">
        <title>Taxonomic study of unclassified bacteria belonging to the class Ktedonobacteria.</title>
        <authorList>
            <person name="Yabe S."/>
            <person name="Wang C.M."/>
            <person name="Zheng Y."/>
            <person name="Sakai Y."/>
            <person name="Cavaletti L."/>
            <person name="Monciardini P."/>
            <person name="Donadio S."/>
        </authorList>
    </citation>
    <scope>NUCLEOTIDE SEQUENCE</scope>
    <source>
        <strain evidence="2">ID150040</strain>
    </source>
</reference>
<dbReference type="EMBL" id="BNJK01000001">
    <property type="protein sequence ID" value="GHO92678.1"/>
    <property type="molecule type" value="Genomic_DNA"/>
</dbReference>
<keyword evidence="1" id="KW-1133">Transmembrane helix</keyword>
<protein>
    <recommendedName>
        <fullName evidence="4">Alkyl hydroperoxide reductase</fullName>
    </recommendedName>
</protein>
<name>A0A8J3N1J6_9CHLR</name>
<accession>A0A8J3N1J6</accession>
<feature type="transmembrane region" description="Helical" evidence="1">
    <location>
        <begin position="50"/>
        <end position="68"/>
    </location>
</feature>
<gene>
    <name evidence="2" type="ORF">KSF_027260</name>
</gene>
<feature type="transmembrane region" description="Helical" evidence="1">
    <location>
        <begin position="16"/>
        <end position="38"/>
    </location>
</feature>
<evidence type="ECO:0000256" key="1">
    <source>
        <dbReference type="SAM" id="Phobius"/>
    </source>
</evidence>